<dbReference type="Proteomes" id="UP000572817">
    <property type="component" value="Unassembled WGS sequence"/>
</dbReference>
<feature type="region of interest" description="Disordered" evidence="3">
    <location>
        <begin position="131"/>
        <end position="154"/>
    </location>
</feature>
<comment type="caution">
    <text evidence="6">The sequence shown here is derived from an EMBL/GenBank/DDBJ whole genome shotgun (WGS) entry which is preliminary data.</text>
</comment>
<accession>A0A8H4J5D3</accession>
<dbReference type="Pfam" id="PF08030">
    <property type="entry name" value="NAD_binding_6"/>
    <property type="match status" value="1"/>
</dbReference>
<feature type="transmembrane region" description="Helical" evidence="4">
    <location>
        <begin position="31"/>
        <end position="49"/>
    </location>
</feature>
<dbReference type="OrthoDB" id="10006946at2759"/>
<dbReference type="GO" id="GO:0015677">
    <property type="term" value="P:copper ion import"/>
    <property type="evidence" value="ECO:0007669"/>
    <property type="project" value="TreeGrafter"/>
</dbReference>
<dbReference type="AlphaFoldDB" id="A0A8H4J5D3"/>
<dbReference type="GO" id="GO:0006879">
    <property type="term" value="P:intracellular iron ion homeostasis"/>
    <property type="evidence" value="ECO:0007669"/>
    <property type="project" value="TreeGrafter"/>
</dbReference>
<evidence type="ECO:0000256" key="1">
    <source>
        <dbReference type="ARBA" id="ARBA00022448"/>
    </source>
</evidence>
<keyword evidence="4" id="KW-0812">Transmembrane</keyword>
<reference evidence="6" key="1">
    <citation type="submission" date="2020-04" db="EMBL/GenBank/DDBJ databases">
        <title>Genome Assembly and Annotation of Botryosphaeria dothidea sdau 11-99, a Latent Pathogen of Apple Fruit Ring Rot in China.</title>
        <authorList>
            <person name="Yu C."/>
            <person name="Diao Y."/>
            <person name="Lu Q."/>
            <person name="Zhao J."/>
            <person name="Cui S."/>
            <person name="Peng C."/>
            <person name="He B."/>
            <person name="Liu H."/>
        </authorList>
    </citation>
    <scope>NUCLEOTIDE SEQUENCE [LARGE SCALE GENOMIC DNA]</scope>
    <source>
        <strain evidence="6">Sdau11-99</strain>
    </source>
</reference>
<evidence type="ECO:0000256" key="4">
    <source>
        <dbReference type="SAM" id="Phobius"/>
    </source>
</evidence>
<dbReference type="GO" id="GO:0005886">
    <property type="term" value="C:plasma membrane"/>
    <property type="evidence" value="ECO:0007669"/>
    <property type="project" value="TreeGrafter"/>
</dbReference>
<evidence type="ECO:0000313" key="7">
    <source>
        <dbReference type="Proteomes" id="UP000572817"/>
    </source>
</evidence>
<evidence type="ECO:0000259" key="5">
    <source>
        <dbReference type="Pfam" id="PF08030"/>
    </source>
</evidence>
<evidence type="ECO:0000256" key="3">
    <source>
        <dbReference type="SAM" id="MobiDB-lite"/>
    </source>
</evidence>
<feature type="compositionally biased region" description="Basic residues" evidence="3">
    <location>
        <begin position="139"/>
        <end position="153"/>
    </location>
</feature>
<dbReference type="InterPro" id="IPR013121">
    <property type="entry name" value="Fe_red_NAD-bd_6"/>
</dbReference>
<dbReference type="PANTHER" id="PTHR32361:SF9">
    <property type="entry name" value="FERRIC REDUCTASE TRANSMEMBRANE COMPONENT 3-RELATED"/>
    <property type="match status" value="1"/>
</dbReference>
<dbReference type="EMBL" id="WWBZ02000001">
    <property type="protein sequence ID" value="KAF4312944.1"/>
    <property type="molecule type" value="Genomic_DNA"/>
</dbReference>
<keyword evidence="4" id="KW-0472">Membrane</keyword>
<evidence type="ECO:0000256" key="2">
    <source>
        <dbReference type="ARBA" id="ARBA00023002"/>
    </source>
</evidence>
<gene>
    <name evidence="6" type="ORF">GTA08_BOTSDO01352</name>
</gene>
<organism evidence="6 7">
    <name type="scientific">Botryosphaeria dothidea</name>
    <dbReference type="NCBI Taxonomy" id="55169"/>
    <lineage>
        <taxon>Eukaryota</taxon>
        <taxon>Fungi</taxon>
        <taxon>Dikarya</taxon>
        <taxon>Ascomycota</taxon>
        <taxon>Pezizomycotina</taxon>
        <taxon>Dothideomycetes</taxon>
        <taxon>Dothideomycetes incertae sedis</taxon>
        <taxon>Botryosphaeriales</taxon>
        <taxon>Botryosphaeriaceae</taxon>
        <taxon>Botryosphaeria</taxon>
    </lineage>
</organism>
<dbReference type="PANTHER" id="PTHR32361">
    <property type="entry name" value="FERRIC/CUPRIC REDUCTASE TRANSMEMBRANE COMPONENT"/>
    <property type="match status" value="1"/>
</dbReference>
<dbReference type="GO" id="GO:0000293">
    <property type="term" value="F:ferric-chelate reductase activity"/>
    <property type="evidence" value="ECO:0007669"/>
    <property type="project" value="TreeGrafter"/>
</dbReference>
<name>A0A8H4J5D3_9PEZI</name>
<feature type="domain" description="Ferric reductase NAD binding" evidence="5">
    <location>
        <begin position="182"/>
        <end position="344"/>
    </location>
</feature>
<dbReference type="InterPro" id="IPR039261">
    <property type="entry name" value="FNR_nucleotide-bd"/>
</dbReference>
<evidence type="ECO:0000313" key="6">
    <source>
        <dbReference type="EMBL" id="KAF4312944.1"/>
    </source>
</evidence>
<dbReference type="CDD" id="cd06186">
    <property type="entry name" value="NOX_Duox_like_FAD_NADP"/>
    <property type="match status" value="1"/>
</dbReference>
<dbReference type="Gene3D" id="3.40.50.80">
    <property type="entry name" value="Nucleotide-binding domain of ferredoxin-NADP reductase (FNR) module"/>
    <property type="match status" value="1"/>
</dbReference>
<keyword evidence="2" id="KW-0560">Oxidoreductase</keyword>
<proteinExistence type="predicted"/>
<keyword evidence="7" id="KW-1185">Reference proteome</keyword>
<sequence>MDVAAGVCACTAILLLVLTSSRVVSHWNYRLFYTAHVVLSSLMVVLLFLHTHHVRKYVVEMLAARVLDELLRRSGTRKFCGTIDLLPGTNLVRITVPLPSWRDARGFKPGQHVHLGRPLATQPLHRRLAARPRPPAAPRRPHAARRHRAPGRRRALEADRRIPLSIEGPYGRPLESAALRDCDHVLVVAGSVGATFGVPVFRSLAAARKRGAGNVEVDRGGLSFVWAVRHLTEASWTFPKESERSEQPSLLGMDEEVTLYVTGRAGGDNAVADASLSGGLELGERDEGLPEQQLQRDAQGSVVKLGRPCLRSIVDQTFAAASGRVAVVVCGPDAMVEELRACVNNWRTKGRHVLWHAEKFTQ</sequence>
<keyword evidence="1" id="KW-0813">Transport</keyword>
<keyword evidence="4" id="KW-1133">Transmembrane helix</keyword>
<dbReference type="GO" id="GO:0006826">
    <property type="term" value="P:iron ion transport"/>
    <property type="evidence" value="ECO:0007669"/>
    <property type="project" value="TreeGrafter"/>
</dbReference>
<protein>
    <recommendedName>
        <fullName evidence="5">Ferric reductase NAD binding domain-containing protein</fullName>
    </recommendedName>
</protein>
<dbReference type="InterPro" id="IPR051410">
    <property type="entry name" value="Ferric/Cupric_Reductase"/>
</dbReference>